<proteinExistence type="predicted"/>
<keyword evidence="5" id="KW-0598">Phosphotransferase system</keyword>
<evidence type="ECO:0000256" key="9">
    <source>
        <dbReference type="SAM" id="Phobius"/>
    </source>
</evidence>
<evidence type="ECO:0000256" key="1">
    <source>
        <dbReference type="ARBA" id="ARBA00004651"/>
    </source>
</evidence>
<organism evidence="10 11">
    <name type="scientific">Tepidanaerobacter acetatoxydans (strain DSM 21804 / JCM 16047 / Re1)</name>
    <dbReference type="NCBI Taxonomy" id="1209989"/>
    <lineage>
        <taxon>Bacteria</taxon>
        <taxon>Bacillati</taxon>
        <taxon>Bacillota</taxon>
        <taxon>Clostridia</taxon>
        <taxon>Thermosediminibacterales</taxon>
        <taxon>Tepidanaerobacteraceae</taxon>
        <taxon>Tepidanaerobacter</taxon>
    </lineage>
</organism>
<dbReference type="InterPro" id="IPR004704">
    <property type="entry name" value="PTS_IID_man"/>
</dbReference>
<dbReference type="KEGG" id="tae:TepiRe1_0300"/>
<dbReference type="GO" id="GO:0005886">
    <property type="term" value="C:plasma membrane"/>
    <property type="evidence" value="ECO:0007669"/>
    <property type="project" value="UniProtKB-SubCell"/>
</dbReference>
<keyword evidence="2" id="KW-0813">Transport</keyword>
<keyword evidence="7 9" id="KW-1133">Transmembrane helix</keyword>
<evidence type="ECO:0000256" key="3">
    <source>
        <dbReference type="ARBA" id="ARBA00022475"/>
    </source>
</evidence>
<sequence length="275" mass="30319">MDNEEQYLLKKKDLRTAWLNWMYYFQSCYNYERMQGIGFLHSMSPIIKRLYDNDPEERKNAMRRHTQFFNTENALGSAVIGLTAAMEEQKKKGAELDDEAFTAIKTGLMGPLAGVGDPLWQGVVIPLLLVFFTGLAIEGNVIAPIFYSGIFFALYYGVGYWLLNLGYYKGSETILDLMESGVINKVITGAGILGNAVIGGLVANYVSVSTAIRFEQAEGQIFDLQTSLFDQIMPGMLPLALTMSCYFLLKKGVSSVKVILIIAAVGVIGGLTGIL</sequence>
<dbReference type="PANTHER" id="PTHR32502:SF5">
    <property type="entry name" value="N-ACETYLGALACTOSAMINE PERMEASE IID COMPONENT-RELATED"/>
    <property type="match status" value="1"/>
</dbReference>
<protein>
    <submittedName>
        <fullName evidence="10">PTS system mannose/fructose/sorbose family IID component</fullName>
    </submittedName>
</protein>
<dbReference type="Pfam" id="PF03613">
    <property type="entry name" value="EIID-AGA"/>
    <property type="match status" value="1"/>
</dbReference>
<dbReference type="Proteomes" id="UP000010802">
    <property type="component" value="Chromosome"/>
</dbReference>
<evidence type="ECO:0000256" key="8">
    <source>
        <dbReference type="ARBA" id="ARBA00023136"/>
    </source>
</evidence>
<gene>
    <name evidence="10" type="ordered locus">TEPIRE1_0300</name>
</gene>
<dbReference type="HOGENOM" id="CLU_060742_0_1_9"/>
<dbReference type="eggNOG" id="COG3716">
    <property type="taxonomic scope" value="Bacteria"/>
</dbReference>
<keyword evidence="11" id="KW-1185">Reference proteome</keyword>
<feature type="transmembrane region" description="Helical" evidence="9">
    <location>
        <begin position="255"/>
        <end position="274"/>
    </location>
</feature>
<dbReference type="PANTHER" id="PTHR32502">
    <property type="entry name" value="N-ACETYLGALACTOSAMINE PERMEASE II COMPONENT-RELATED"/>
    <property type="match status" value="1"/>
</dbReference>
<evidence type="ECO:0000256" key="5">
    <source>
        <dbReference type="ARBA" id="ARBA00022683"/>
    </source>
</evidence>
<dbReference type="STRING" id="1209989.TepRe1_0271"/>
<dbReference type="GO" id="GO:0009401">
    <property type="term" value="P:phosphoenolpyruvate-dependent sugar phosphotransferase system"/>
    <property type="evidence" value="ECO:0007669"/>
    <property type="project" value="UniProtKB-KW"/>
</dbReference>
<dbReference type="RefSeq" id="WP_013777399.1">
    <property type="nucleotide sequence ID" value="NC_015519.1"/>
</dbReference>
<dbReference type="PROSITE" id="PS51108">
    <property type="entry name" value="PTS_EIID"/>
    <property type="match status" value="1"/>
</dbReference>
<dbReference type="EMBL" id="HF563609">
    <property type="protein sequence ID" value="CDI40342.1"/>
    <property type="molecule type" value="Genomic_DNA"/>
</dbReference>
<keyword evidence="6 9" id="KW-0812">Transmembrane</keyword>
<evidence type="ECO:0000313" key="11">
    <source>
        <dbReference type="Proteomes" id="UP000010802"/>
    </source>
</evidence>
<evidence type="ECO:0000256" key="4">
    <source>
        <dbReference type="ARBA" id="ARBA00022597"/>
    </source>
</evidence>
<dbReference type="OrthoDB" id="9795582at2"/>
<evidence type="ECO:0000313" key="10">
    <source>
        <dbReference type="EMBL" id="CDI40342.1"/>
    </source>
</evidence>
<feature type="transmembrane region" description="Helical" evidence="9">
    <location>
        <begin position="119"/>
        <end position="137"/>
    </location>
</feature>
<reference evidence="11" key="1">
    <citation type="journal article" date="2013" name="Genome Announc.">
        <title>First genome sequence of a syntrophic acetate-oxidizing bacterium, Tepidanaerobacter acetatoxydans strain Re1.</title>
        <authorList>
            <person name="Manzoor S."/>
            <person name="Bongcam-Rudloff E."/>
            <person name="Schnurer A."/>
            <person name="Muller B."/>
        </authorList>
    </citation>
    <scope>NUCLEOTIDE SEQUENCE [LARGE SCALE GENOMIC DNA]</scope>
    <source>
        <strain evidence="11">Re1</strain>
    </source>
</reference>
<comment type="subcellular location">
    <subcellularLocation>
        <location evidence="1">Cell membrane</location>
        <topology evidence="1">Multi-pass membrane protein</topology>
    </subcellularLocation>
</comment>
<evidence type="ECO:0000256" key="2">
    <source>
        <dbReference type="ARBA" id="ARBA00022448"/>
    </source>
</evidence>
<keyword evidence="8 9" id="KW-0472">Membrane</keyword>
<keyword evidence="4" id="KW-0762">Sugar transport</keyword>
<dbReference type="KEGG" id="tep:TepRe1_0271"/>
<feature type="transmembrane region" description="Helical" evidence="9">
    <location>
        <begin position="144"/>
        <end position="163"/>
    </location>
</feature>
<evidence type="ECO:0000256" key="6">
    <source>
        <dbReference type="ARBA" id="ARBA00022692"/>
    </source>
</evidence>
<accession>F4LTE4</accession>
<feature type="transmembrane region" description="Helical" evidence="9">
    <location>
        <begin position="183"/>
        <end position="207"/>
    </location>
</feature>
<keyword evidence="3" id="KW-1003">Cell membrane</keyword>
<dbReference type="AlphaFoldDB" id="F4LTE4"/>
<evidence type="ECO:0000256" key="7">
    <source>
        <dbReference type="ARBA" id="ARBA00022989"/>
    </source>
</evidence>
<name>F4LTE4_TEPAE</name>
<dbReference type="InterPro" id="IPR050303">
    <property type="entry name" value="GatZ_KbaZ_carbometab"/>
</dbReference>